<name>A0A1I7WQQ6_HETBA</name>
<keyword evidence="1" id="KW-1185">Reference proteome</keyword>
<evidence type="ECO:0000313" key="1">
    <source>
        <dbReference type="Proteomes" id="UP000095283"/>
    </source>
</evidence>
<organism evidence="1 2">
    <name type="scientific">Heterorhabditis bacteriophora</name>
    <name type="common">Entomopathogenic nematode worm</name>
    <dbReference type="NCBI Taxonomy" id="37862"/>
    <lineage>
        <taxon>Eukaryota</taxon>
        <taxon>Metazoa</taxon>
        <taxon>Ecdysozoa</taxon>
        <taxon>Nematoda</taxon>
        <taxon>Chromadorea</taxon>
        <taxon>Rhabditida</taxon>
        <taxon>Rhabditina</taxon>
        <taxon>Rhabditomorpha</taxon>
        <taxon>Strongyloidea</taxon>
        <taxon>Heterorhabditidae</taxon>
        <taxon>Heterorhabditis</taxon>
    </lineage>
</organism>
<dbReference type="AlphaFoldDB" id="A0A1I7WQQ6"/>
<proteinExistence type="predicted"/>
<protein>
    <submittedName>
        <fullName evidence="2">Uncharacterized protein</fullName>
    </submittedName>
</protein>
<dbReference type="WBParaSite" id="Hba_07478">
    <property type="protein sequence ID" value="Hba_07478"/>
    <property type="gene ID" value="Hba_07478"/>
</dbReference>
<evidence type="ECO:0000313" key="2">
    <source>
        <dbReference type="WBParaSite" id="Hba_07478"/>
    </source>
</evidence>
<reference evidence="2" key="1">
    <citation type="submission" date="2016-11" db="UniProtKB">
        <authorList>
            <consortium name="WormBaseParasite"/>
        </authorList>
    </citation>
    <scope>IDENTIFICATION</scope>
</reference>
<dbReference type="Proteomes" id="UP000095283">
    <property type="component" value="Unplaced"/>
</dbReference>
<accession>A0A1I7WQQ6</accession>
<sequence length="92" mass="10894">MTFKHQKSINSINPSVFKQLHALLIKNITLKKNSNATSRADVISMVLQFSYLHVLYLLLRNTYEYVLIIINRSYRCSRLILIYDFSYILNHN</sequence>